<evidence type="ECO:0000313" key="2">
    <source>
        <dbReference type="Proteomes" id="UP000002592"/>
    </source>
</evidence>
<evidence type="ECO:0000313" key="1">
    <source>
        <dbReference type="EMBL" id="ABM75192.1"/>
    </source>
</evidence>
<dbReference type="KEGG" id="pme:NATL1_06301"/>
<dbReference type="AlphaFoldDB" id="A2C132"/>
<reference evidence="2" key="1">
    <citation type="journal article" date="2007" name="PLoS Genet.">
        <title>Patterns and implications of gene gain and loss in the evolution of Prochlorococcus.</title>
        <authorList>
            <person name="Kettler G.C."/>
            <person name="Martiny A.C."/>
            <person name="Huang K."/>
            <person name="Zucker J."/>
            <person name="Coleman M.L."/>
            <person name="Rodrigue S."/>
            <person name="Chen F."/>
            <person name="Lapidus A."/>
            <person name="Ferriera S."/>
            <person name="Johnson J."/>
            <person name="Steglich C."/>
            <person name="Church G.M."/>
            <person name="Richardson P."/>
            <person name="Chisholm S.W."/>
        </authorList>
    </citation>
    <scope>NUCLEOTIDE SEQUENCE [LARGE SCALE GENOMIC DNA]</scope>
    <source>
        <strain evidence="2">NATL1A</strain>
    </source>
</reference>
<dbReference type="HOGENOM" id="CLU_170427_0_0_3"/>
<dbReference type="EMBL" id="CP000553">
    <property type="protein sequence ID" value="ABM75192.1"/>
    <property type="molecule type" value="Genomic_DNA"/>
</dbReference>
<dbReference type="eggNOG" id="ENOG50342UN">
    <property type="taxonomic scope" value="Bacteria"/>
</dbReference>
<sequence>MVSTMSKERWSKDIEEDLVLLIKDWLRQTGRTQSELCRSLNLPSARMPTLIESLKKDFSSGGIPKIANRLCEVEELWTNGEEGKTKKSFELNSSGQLDLLDEICEDLSKINFNK</sequence>
<proteinExistence type="predicted"/>
<name>A2C132_PROM1</name>
<dbReference type="Proteomes" id="UP000002592">
    <property type="component" value="Chromosome"/>
</dbReference>
<accession>A2C132</accession>
<protein>
    <submittedName>
        <fullName evidence="1">Conserved hypothetical</fullName>
    </submittedName>
</protein>
<organism evidence="1 2">
    <name type="scientific">Prochlorococcus marinus (strain NATL1A)</name>
    <dbReference type="NCBI Taxonomy" id="167555"/>
    <lineage>
        <taxon>Bacteria</taxon>
        <taxon>Bacillati</taxon>
        <taxon>Cyanobacteriota</taxon>
        <taxon>Cyanophyceae</taxon>
        <taxon>Synechococcales</taxon>
        <taxon>Prochlorococcaceae</taxon>
        <taxon>Prochlorococcus</taxon>
    </lineage>
</organism>
<gene>
    <name evidence="1" type="ordered locus">NATL1_06301</name>
</gene>